<gene>
    <name evidence="1" type="ORF">BJ970_006194</name>
</gene>
<evidence type="ECO:0000313" key="2">
    <source>
        <dbReference type="Proteomes" id="UP000584374"/>
    </source>
</evidence>
<comment type="caution">
    <text evidence="1">The sequence shown here is derived from an EMBL/GenBank/DDBJ whole genome shotgun (WGS) entry which is preliminary data.</text>
</comment>
<dbReference type="EMBL" id="JACHIW010000002">
    <property type="protein sequence ID" value="MBB5158595.1"/>
    <property type="molecule type" value="Genomic_DNA"/>
</dbReference>
<proteinExistence type="predicted"/>
<reference evidence="1 2" key="1">
    <citation type="submission" date="2020-08" db="EMBL/GenBank/DDBJ databases">
        <title>Sequencing the genomes of 1000 actinobacteria strains.</title>
        <authorList>
            <person name="Klenk H.-P."/>
        </authorList>
    </citation>
    <scope>NUCLEOTIDE SEQUENCE [LARGE SCALE GENOMIC DNA]</scope>
    <source>
        <strain evidence="1 2">DSM 45584</strain>
    </source>
</reference>
<name>A0A840QIV4_9PSEU</name>
<keyword evidence="2" id="KW-1185">Reference proteome</keyword>
<protein>
    <submittedName>
        <fullName evidence="1">Uncharacterized protein</fullName>
    </submittedName>
</protein>
<dbReference type="Proteomes" id="UP000584374">
    <property type="component" value="Unassembled WGS sequence"/>
</dbReference>
<evidence type="ECO:0000313" key="1">
    <source>
        <dbReference type="EMBL" id="MBB5158595.1"/>
    </source>
</evidence>
<accession>A0A840QIV4</accession>
<sequence length="30" mass="4200">MRTWLWRWKEQRRKHRKYRAMMKRRKRVQL</sequence>
<organism evidence="1 2">
    <name type="scientific">Saccharopolyspora phatthalungensis</name>
    <dbReference type="NCBI Taxonomy" id="664693"/>
    <lineage>
        <taxon>Bacteria</taxon>
        <taxon>Bacillati</taxon>
        <taxon>Actinomycetota</taxon>
        <taxon>Actinomycetes</taxon>
        <taxon>Pseudonocardiales</taxon>
        <taxon>Pseudonocardiaceae</taxon>
        <taxon>Saccharopolyspora</taxon>
    </lineage>
</organism>
<dbReference type="AlphaFoldDB" id="A0A840QIV4"/>